<evidence type="ECO:0000313" key="1">
    <source>
        <dbReference type="EMBL" id="GGR09805.1"/>
    </source>
</evidence>
<dbReference type="AlphaFoldDB" id="A0A918F7Y4"/>
<evidence type="ECO:0000313" key="2">
    <source>
        <dbReference type="Proteomes" id="UP000603865"/>
    </source>
</evidence>
<organism evidence="1 2">
    <name type="scientific">Deinococcus ruber</name>
    <dbReference type="NCBI Taxonomy" id="1848197"/>
    <lineage>
        <taxon>Bacteria</taxon>
        <taxon>Thermotogati</taxon>
        <taxon>Deinococcota</taxon>
        <taxon>Deinococci</taxon>
        <taxon>Deinococcales</taxon>
        <taxon>Deinococcaceae</taxon>
        <taxon>Deinococcus</taxon>
    </lineage>
</organism>
<reference evidence="1" key="1">
    <citation type="journal article" date="2014" name="Int. J. Syst. Evol. Microbiol.">
        <title>Complete genome sequence of Corynebacterium casei LMG S-19264T (=DSM 44701T), isolated from a smear-ripened cheese.</title>
        <authorList>
            <consortium name="US DOE Joint Genome Institute (JGI-PGF)"/>
            <person name="Walter F."/>
            <person name="Albersmeier A."/>
            <person name="Kalinowski J."/>
            <person name="Ruckert C."/>
        </authorList>
    </citation>
    <scope>NUCLEOTIDE SEQUENCE</scope>
    <source>
        <strain evidence="1">JCM 31311</strain>
    </source>
</reference>
<protein>
    <submittedName>
        <fullName evidence="1">Uncharacterized protein</fullName>
    </submittedName>
</protein>
<keyword evidence="2" id="KW-1185">Reference proteome</keyword>
<accession>A0A918F7Y4</accession>
<gene>
    <name evidence="1" type="ORF">GCM10008957_23210</name>
</gene>
<dbReference type="Proteomes" id="UP000603865">
    <property type="component" value="Unassembled WGS sequence"/>
</dbReference>
<proteinExistence type="predicted"/>
<reference evidence="1" key="2">
    <citation type="submission" date="2020-09" db="EMBL/GenBank/DDBJ databases">
        <authorList>
            <person name="Sun Q."/>
            <person name="Ohkuma M."/>
        </authorList>
    </citation>
    <scope>NUCLEOTIDE SEQUENCE</scope>
    <source>
        <strain evidence="1">JCM 31311</strain>
    </source>
</reference>
<comment type="caution">
    <text evidence="1">The sequence shown here is derived from an EMBL/GenBank/DDBJ whole genome shotgun (WGS) entry which is preliminary data.</text>
</comment>
<name>A0A918F7Y4_9DEIO</name>
<dbReference type="EMBL" id="BMQL01000011">
    <property type="protein sequence ID" value="GGR09805.1"/>
    <property type="molecule type" value="Genomic_DNA"/>
</dbReference>
<dbReference type="RefSeq" id="WP_189090518.1">
    <property type="nucleotide sequence ID" value="NZ_BMQL01000011.1"/>
</dbReference>
<sequence>MTETVTQYRIAWRDAEQLADAASTAHLKALHLALTSMNLSLSSSTGVETEIKQAIETSNTSAQELSRLTGQTSRLASEAAEAAYSRYIAARDAARQARRELPAMGTVA</sequence>